<proteinExistence type="predicted"/>
<keyword evidence="2" id="KW-0472">Membrane</keyword>
<evidence type="ECO:0000313" key="4">
    <source>
        <dbReference type="Proteomes" id="UP000620224"/>
    </source>
</evidence>
<evidence type="ECO:0000256" key="2">
    <source>
        <dbReference type="SAM" id="Phobius"/>
    </source>
</evidence>
<reference evidence="3" key="2">
    <citation type="submission" date="2020-09" db="EMBL/GenBank/DDBJ databases">
        <authorList>
            <person name="Sun Q."/>
            <person name="Ohkuma M."/>
        </authorList>
    </citation>
    <scope>NUCLEOTIDE SEQUENCE</scope>
    <source>
        <strain evidence="3">JCM 4490</strain>
    </source>
</reference>
<keyword evidence="2" id="KW-1133">Transmembrane helix</keyword>
<gene>
    <name evidence="3" type="ORF">GCM10010503_35360</name>
</gene>
<feature type="region of interest" description="Disordered" evidence="1">
    <location>
        <begin position="1"/>
        <end position="22"/>
    </location>
</feature>
<dbReference type="AlphaFoldDB" id="A0A918JAV2"/>
<feature type="transmembrane region" description="Helical" evidence="2">
    <location>
        <begin position="27"/>
        <end position="49"/>
    </location>
</feature>
<name>A0A918JAV2_9ACTN</name>
<dbReference type="Proteomes" id="UP000620224">
    <property type="component" value="Unassembled WGS sequence"/>
</dbReference>
<keyword evidence="4" id="KW-1185">Reference proteome</keyword>
<dbReference type="EMBL" id="BMUE01000007">
    <property type="protein sequence ID" value="GGW55260.1"/>
    <property type="molecule type" value="Genomic_DNA"/>
</dbReference>
<accession>A0A918JAV2</accession>
<feature type="compositionally biased region" description="Polar residues" evidence="1">
    <location>
        <begin position="1"/>
        <end position="20"/>
    </location>
</feature>
<reference evidence="3" key="1">
    <citation type="journal article" date="2014" name="Int. J. Syst. Evol. Microbiol.">
        <title>Complete genome sequence of Corynebacterium casei LMG S-19264T (=DSM 44701T), isolated from a smear-ripened cheese.</title>
        <authorList>
            <consortium name="US DOE Joint Genome Institute (JGI-PGF)"/>
            <person name="Walter F."/>
            <person name="Albersmeier A."/>
            <person name="Kalinowski J."/>
            <person name="Ruckert C."/>
        </authorList>
    </citation>
    <scope>NUCLEOTIDE SEQUENCE</scope>
    <source>
        <strain evidence="3">JCM 4490</strain>
    </source>
</reference>
<evidence type="ECO:0000256" key="1">
    <source>
        <dbReference type="SAM" id="MobiDB-lite"/>
    </source>
</evidence>
<organism evidence="3 4">
    <name type="scientific">Streptomyces lucensis JCM 4490</name>
    <dbReference type="NCBI Taxonomy" id="1306176"/>
    <lineage>
        <taxon>Bacteria</taxon>
        <taxon>Bacillati</taxon>
        <taxon>Actinomycetota</taxon>
        <taxon>Actinomycetes</taxon>
        <taxon>Kitasatosporales</taxon>
        <taxon>Streptomycetaceae</taxon>
        <taxon>Streptomyces</taxon>
    </lineage>
</organism>
<protein>
    <submittedName>
        <fullName evidence="3">Uncharacterized protein</fullName>
    </submittedName>
</protein>
<comment type="caution">
    <text evidence="3">The sequence shown here is derived from an EMBL/GenBank/DDBJ whole genome shotgun (WGS) entry which is preliminary data.</text>
</comment>
<keyword evidence="2" id="KW-0812">Transmembrane</keyword>
<sequence length="147" mass="15135">MVVYMQAQQPDQAPSIPSTPTRKRGPLVTALVLGLVVGGAGVGAAWALAEGTSDADSSARGDARGACDALAGVHESKLSAKGPSGEQSLYRFAGAFDLATAAAAGDSSYKPLARAISRAVNRHRLVFEVDAQVRKELAKARDICADL</sequence>
<evidence type="ECO:0000313" key="3">
    <source>
        <dbReference type="EMBL" id="GGW55260.1"/>
    </source>
</evidence>